<evidence type="ECO:0000259" key="9">
    <source>
        <dbReference type="Pfam" id="PF13515"/>
    </source>
</evidence>
<keyword evidence="3 7" id="KW-0812">Transmembrane</keyword>
<comment type="similarity">
    <text evidence="6">Belongs to the YccS/YhfK family.</text>
</comment>
<dbReference type="OrthoDB" id="128040at2"/>
<evidence type="ECO:0000259" key="8">
    <source>
        <dbReference type="Pfam" id="PF12805"/>
    </source>
</evidence>
<keyword evidence="2" id="KW-1003">Cell membrane</keyword>
<dbReference type="InterPro" id="IPR032692">
    <property type="entry name" value="YccS_N"/>
</dbReference>
<comment type="caution">
    <text evidence="10">The sequence shown here is derived from an EMBL/GenBank/DDBJ whole genome shotgun (WGS) entry which is preliminary data.</text>
</comment>
<keyword evidence="4 7" id="KW-1133">Transmembrane helix</keyword>
<dbReference type="PANTHER" id="PTHR30509:SF9">
    <property type="entry name" value="MULTIDRUG RESISTANCE PROTEIN MDTO"/>
    <property type="match status" value="1"/>
</dbReference>
<reference evidence="10 11" key="1">
    <citation type="submission" date="2018-12" db="EMBL/GenBank/DDBJ databases">
        <title>Deinococcus radiophilus ATCC 27603 genome sequencing and assembly.</title>
        <authorList>
            <person name="Maclea K.S."/>
            <person name="Maynard C.R."/>
        </authorList>
    </citation>
    <scope>NUCLEOTIDE SEQUENCE [LARGE SCALE GENOMIC DNA]</scope>
    <source>
        <strain evidence="10 11">ATCC 27603</strain>
    </source>
</reference>
<evidence type="ECO:0000256" key="3">
    <source>
        <dbReference type="ARBA" id="ARBA00022692"/>
    </source>
</evidence>
<organism evidence="10 11">
    <name type="scientific">Deinococcus radiophilus</name>
    <dbReference type="NCBI Taxonomy" id="32062"/>
    <lineage>
        <taxon>Bacteria</taxon>
        <taxon>Thermotogati</taxon>
        <taxon>Deinococcota</taxon>
        <taxon>Deinococci</taxon>
        <taxon>Deinococcales</taxon>
        <taxon>Deinococcaceae</taxon>
        <taxon>Deinococcus</taxon>
    </lineage>
</organism>
<evidence type="ECO:0000256" key="5">
    <source>
        <dbReference type="ARBA" id="ARBA00023136"/>
    </source>
</evidence>
<feature type="transmembrane region" description="Helical" evidence="7">
    <location>
        <begin position="146"/>
        <end position="165"/>
    </location>
</feature>
<keyword evidence="5 7" id="KW-0472">Membrane</keyword>
<feature type="transmembrane region" description="Helical" evidence="7">
    <location>
        <begin position="47"/>
        <end position="65"/>
    </location>
</feature>
<dbReference type="Pfam" id="PF13515">
    <property type="entry name" value="FUSC_2"/>
    <property type="match status" value="1"/>
</dbReference>
<protein>
    <submittedName>
        <fullName evidence="10">Uncharacterized protein</fullName>
    </submittedName>
</protein>
<gene>
    <name evidence="10" type="ORF">EJ104_08120</name>
</gene>
<feature type="transmembrane region" description="Helical" evidence="7">
    <location>
        <begin position="77"/>
        <end position="94"/>
    </location>
</feature>
<feature type="transmembrane region" description="Helical" evidence="7">
    <location>
        <begin position="413"/>
        <end position="430"/>
    </location>
</feature>
<feature type="transmembrane region" description="Helical" evidence="7">
    <location>
        <begin position="368"/>
        <end position="386"/>
    </location>
</feature>
<evidence type="ECO:0000256" key="4">
    <source>
        <dbReference type="ARBA" id="ARBA00022989"/>
    </source>
</evidence>
<dbReference type="RefSeq" id="WP_126352256.1">
    <property type="nucleotide sequence ID" value="NZ_RXPE01000015.1"/>
</dbReference>
<dbReference type="InterPro" id="IPR049453">
    <property type="entry name" value="Memb_transporter_dom"/>
</dbReference>
<dbReference type="GO" id="GO:0005886">
    <property type="term" value="C:plasma membrane"/>
    <property type="evidence" value="ECO:0007669"/>
    <property type="project" value="UniProtKB-SubCell"/>
</dbReference>
<feature type="domain" description="Integral membrane protein YccS N-terminal" evidence="8">
    <location>
        <begin position="86"/>
        <end position="190"/>
    </location>
</feature>
<sequence length="653" mass="71710">MNRLFTRQLWQQALTVQRSHLTPWPALREAVGIALVYLVVWNTLGPLGKPLALAAAAGALMAGIASVGGPSRTRGRALLMMTGMLGLSVALGLLVGEQALLAAAVVGVFAFGFAMIAAANPLYVSLATISVSYMVSYASQGLPAELWWSHGLAIVVGGLLQMFYLNWMWSLPPMQPEREQIAGVYRDVAASVRQLPGQPRPGLMLHHSDALAQAQVITVERYHSHWQTQQRELTWLLDALYDLDAALTGYGVCAARWLEAHGGVDEDDPTPQQQQLTKVTDHLAELLEDFAGSIESGTARLSADDWQAWQAALAESPSGLEGEAKSVLRAAAHLHTGFDTGLSVQRRALERIWRELTRPWHDPHGVQFAAYYGLAIGVLTYVSHLLPWENSSLLVMTFALIFTSDYQQLLTRGVARVAGTLAALALILLLQEVIGLSDKTSAAILLLSSFLVIATLNAGYLAVTLGFTVYSFAALNSWEVEVAMPERMWLTALGVLAAVIAYHLWPNWQVRSLPRRYHKAAEALCDFLESLGQVLDGREDASDDAQARHADADELRRALLRMGAKFRHAAQIAQASRTEPIWDTLENRQTEQDPFEQLEELESLAAEAVGLHSALQSKNPSTASARRELNDLKQRLTELQRRRPALRPLLQRS</sequence>
<dbReference type="AlphaFoldDB" id="A0A3S0KGV9"/>
<keyword evidence="11" id="KW-1185">Reference proteome</keyword>
<feature type="transmembrane region" description="Helical" evidence="7">
    <location>
        <begin position="442"/>
        <end position="467"/>
    </location>
</feature>
<evidence type="ECO:0000256" key="7">
    <source>
        <dbReference type="SAM" id="Phobius"/>
    </source>
</evidence>
<feature type="transmembrane region" description="Helical" evidence="7">
    <location>
        <begin position="100"/>
        <end position="117"/>
    </location>
</feature>
<evidence type="ECO:0000313" key="11">
    <source>
        <dbReference type="Proteomes" id="UP000277766"/>
    </source>
</evidence>
<accession>A0A3S0KGV9</accession>
<comment type="subcellular location">
    <subcellularLocation>
        <location evidence="1">Cell membrane</location>
        <topology evidence="1">Multi-pass membrane protein</topology>
    </subcellularLocation>
</comment>
<feature type="transmembrane region" description="Helical" evidence="7">
    <location>
        <begin position="487"/>
        <end position="505"/>
    </location>
</feature>
<proteinExistence type="inferred from homology"/>
<dbReference type="EMBL" id="RXPE01000015">
    <property type="protein sequence ID" value="RTR26510.1"/>
    <property type="molecule type" value="Genomic_DNA"/>
</dbReference>
<evidence type="ECO:0000256" key="2">
    <source>
        <dbReference type="ARBA" id="ARBA00022475"/>
    </source>
</evidence>
<dbReference type="PANTHER" id="PTHR30509">
    <property type="entry name" value="P-HYDROXYBENZOIC ACID EFFLUX PUMP SUBUNIT-RELATED"/>
    <property type="match status" value="1"/>
</dbReference>
<evidence type="ECO:0000256" key="6">
    <source>
        <dbReference type="ARBA" id="ARBA00043993"/>
    </source>
</evidence>
<feature type="domain" description="Integral membrane bound transporter" evidence="9">
    <location>
        <begin position="380"/>
        <end position="500"/>
    </location>
</feature>
<dbReference type="Proteomes" id="UP000277766">
    <property type="component" value="Unassembled WGS sequence"/>
</dbReference>
<evidence type="ECO:0000256" key="1">
    <source>
        <dbReference type="ARBA" id="ARBA00004651"/>
    </source>
</evidence>
<dbReference type="Pfam" id="PF12805">
    <property type="entry name" value="FUSC-like"/>
    <property type="match status" value="1"/>
</dbReference>
<evidence type="ECO:0000313" key="10">
    <source>
        <dbReference type="EMBL" id="RTR26510.1"/>
    </source>
</evidence>
<name>A0A3S0KGV9_9DEIO</name>